<dbReference type="Proteomes" id="UP000823388">
    <property type="component" value="Chromosome 5N"/>
</dbReference>
<name>A0A8T0S5Y3_PANVG</name>
<evidence type="ECO:0000313" key="2">
    <source>
        <dbReference type="EMBL" id="KAG2591929.1"/>
    </source>
</evidence>
<protein>
    <submittedName>
        <fullName evidence="2">Uncharacterized protein</fullName>
    </submittedName>
</protein>
<accession>A0A8T0S5Y3</accession>
<sequence length="293" mass="30959">MAPTLQPERKRHTLDSATPASLPQETRGALCAAAAGPSPFPLPSSPSPERGPEVRRLQGGRRQGDSGRLLARAVRAEACFGSTPVELLRWFGGRICHPPHGRICHPHGWICGHGWRLRVDGAWLAAAPVSGAWRPVRGANAEGASRREAGRGTAWPREEAMWRRCGAGRRGGSIGRPRGWREGGTARRRGLWPARGAMCACGSGCGRRARQWGSGARRRCGVGRGRVIRAGGFCPAGRRCGGAACREEVRCGAGALPGREDGRGSWSFGSGLCGAVIVAFLGWGGRSDGAGLR</sequence>
<reference evidence="2" key="1">
    <citation type="submission" date="2020-05" db="EMBL/GenBank/DDBJ databases">
        <title>WGS assembly of Panicum virgatum.</title>
        <authorList>
            <person name="Lovell J.T."/>
            <person name="Jenkins J."/>
            <person name="Shu S."/>
            <person name="Juenger T.E."/>
            <person name="Schmutz J."/>
        </authorList>
    </citation>
    <scope>NUCLEOTIDE SEQUENCE</scope>
    <source>
        <strain evidence="2">AP13</strain>
    </source>
</reference>
<dbReference type="AlphaFoldDB" id="A0A8T0S5Y3"/>
<organism evidence="2 3">
    <name type="scientific">Panicum virgatum</name>
    <name type="common">Blackwell switchgrass</name>
    <dbReference type="NCBI Taxonomy" id="38727"/>
    <lineage>
        <taxon>Eukaryota</taxon>
        <taxon>Viridiplantae</taxon>
        <taxon>Streptophyta</taxon>
        <taxon>Embryophyta</taxon>
        <taxon>Tracheophyta</taxon>
        <taxon>Spermatophyta</taxon>
        <taxon>Magnoliopsida</taxon>
        <taxon>Liliopsida</taxon>
        <taxon>Poales</taxon>
        <taxon>Poaceae</taxon>
        <taxon>PACMAD clade</taxon>
        <taxon>Panicoideae</taxon>
        <taxon>Panicodae</taxon>
        <taxon>Paniceae</taxon>
        <taxon>Panicinae</taxon>
        <taxon>Panicum</taxon>
        <taxon>Panicum sect. Hiantes</taxon>
    </lineage>
</organism>
<keyword evidence="3" id="KW-1185">Reference proteome</keyword>
<gene>
    <name evidence="2" type="ORF">PVAP13_5NG514586</name>
</gene>
<evidence type="ECO:0000256" key="1">
    <source>
        <dbReference type="SAM" id="MobiDB-lite"/>
    </source>
</evidence>
<feature type="region of interest" description="Disordered" evidence="1">
    <location>
        <begin position="1"/>
        <end position="66"/>
    </location>
</feature>
<dbReference type="EMBL" id="CM029046">
    <property type="protein sequence ID" value="KAG2591929.1"/>
    <property type="molecule type" value="Genomic_DNA"/>
</dbReference>
<proteinExistence type="predicted"/>
<feature type="compositionally biased region" description="Polar residues" evidence="1">
    <location>
        <begin position="15"/>
        <end position="24"/>
    </location>
</feature>
<comment type="caution">
    <text evidence="2">The sequence shown here is derived from an EMBL/GenBank/DDBJ whole genome shotgun (WGS) entry which is preliminary data.</text>
</comment>
<evidence type="ECO:0000313" key="3">
    <source>
        <dbReference type="Proteomes" id="UP000823388"/>
    </source>
</evidence>